<dbReference type="PANTHER" id="PTHR11907">
    <property type="entry name" value="AMIDOPHOSPHORIBOSYLTRANSFERASE"/>
    <property type="match status" value="1"/>
</dbReference>
<feature type="domain" description="Glutamine amidotransferase type-2" evidence="3">
    <location>
        <begin position="2"/>
        <end position="168"/>
    </location>
</feature>
<dbReference type="CDD" id="cd06223">
    <property type="entry name" value="PRTases_typeI"/>
    <property type="match status" value="1"/>
</dbReference>
<dbReference type="Gene3D" id="3.60.20.10">
    <property type="entry name" value="Glutamine Phosphoribosylpyrophosphate, subunit 1, domain 1"/>
    <property type="match status" value="1"/>
</dbReference>
<accession>A0A1Y5F8R8</accession>
<keyword evidence="2" id="KW-0315">Glutamine amidotransferase</keyword>
<dbReference type="Gene3D" id="3.40.50.2020">
    <property type="match status" value="1"/>
</dbReference>
<dbReference type="AlphaFoldDB" id="A0A1Y5F8R8"/>
<reference evidence="5" key="1">
    <citation type="journal article" date="2017" name="Proc. Natl. Acad. Sci. U.S.A.">
        <title>Simulation of Deepwater Horizon oil plume reveals substrate specialization within a complex community of hydrocarbon-degraders.</title>
        <authorList>
            <person name="Hu P."/>
            <person name="Dubinsky E.A."/>
            <person name="Probst A.J."/>
            <person name="Wang J."/>
            <person name="Sieber C.M.K."/>
            <person name="Tom L.M."/>
            <person name="Gardinali P."/>
            <person name="Banfield J.F."/>
            <person name="Atlas R.M."/>
            <person name="Andersen G.L."/>
        </authorList>
    </citation>
    <scope>NUCLEOTIDE SEQUENCE [LARGE SCALE GENOMIC DNA]</scope>
</reference>
<evidence type="ECO:0000256" key="1">
    <source>
        <dbReference type="ARBA" id="ARBA00022679"/>
    </source>
</evidence>
<gene>
    <name evidence="4" type="ORF">A9Q84_13180</name>
</gene>
<evidence type="ECO:0000313" key="4">
    <source>
        <dbReference type="EMBL" id="OUR97273.1"/>
    </source>
</evidence>
<comment type="caution">
    <text evidence="4">The sequence shown here is derived from an EMBL/GenBank/DDBJ whole genome shotgun (WGS) entry which is preliminary data.</text>
</comment>
<proteinExistence type="predicted"/>
<dbReference type="Proteomes" id="UP000196531">
    <property type="component" value="Unassembled WGS sequence"/>
</dbReference>
<dbReference type="InterPro" id="IPR029055">
    <property type="entry name" value="Ntn_hydrolases_N"/>
</dbReference>
<dbReference type="SUPFAM" id="SSF53271">
    <property type="entry name" value="PRTase-like"/>
    <property type="match status" value="1"/>
</dbReference>
<sequence>MCAIVWLPFSISDGEDFHIIKEKMKARGTSSFHHLESFGSTLLHARFSTNGMSDQLQPKSVGEMSFCFNGQLNNWQAGEVDTLAEVFCETTLAKIETLPFKNIGTFSLIVRFKDGIFAMRDPFGRRPLYLLEKEEHSLITSEPFMVNHFGEGRVSELRPGEWVKLSSMGVVTKRGRIESEVKTCFLENAYFMNKETRVLGVELASSRELLGELLGQKLRGISGEVVPIPDGAFDFANGLAQVIGRAVLPIIKKNQFRTFIERTNRAEKIKAKYEVVGKVPREIILVDDSLVSGSTVAYLTKLLKQHGAERVTIAIGSPRIISPCVQGMGFINPNDIYHSSQNVQRNWDDEFFLEVSDYQDVFQTRFCADCIT</sequence>
<dbReference type="InterPro" id="IPR000836">
    <property type="entry name" value="PRTase_dom"/>
</dbReference>
<dbReference type="InterPro" id="IPR029057">
    <property type="entry name" value="PRTase-like"/>
</dbReference>
<protein>
    <recommendedName>
        <fullName evidence="3">Glutamine amidotransferase type-2 domain-containing protein</fullName>
    </recommendedName>
</protein>
<evidence type="ECO:0000256" key="2">
    <source>
        <dbReference type="ARBA" id="ARBA00022962"/>
    </source>
</evidence>
<keyword evidence="1" id="KW-0808">Transferase</keyword>
<evidence type="ECO:0000313" key="5">
    <source>
        <dbReference type="Proteomes" id="UP000196531"/>
    </source>
</evidence>
<organism evidence="4 5">
    <name type="scientific">Halobacteriovorax marinus</name>
    <dbReference type="NCBI Taxonomy" id="97084"/>
    <lineage>
        <taxon>Bacteria</taxon>
        <taxon>Pseudomonadati</taxon>
        <taxon>Bdellovibrionota</taxon>
        <taxon>Bacteriovoracia</taxon>
        <taxon>Bacteriovoracales</taxon>
        <taxon>Halobacteriovoraceae</taxon>
        <taxon>Halobacteriovorax</taxon>
    </lineage>
</organism>
<name>A0A1Y5F8R8_9BACT</name>
<dbReference type="SUPFAM" id="SSF56235">
    <property type="entry name" value="N-terminal nucleophile aminohydrolases (Ntn hydrolases)"/>
    <property type="match status" value="1"/>
</dbReference>
<evidence type="ECO:0000259" key="3">
    <source>
        <dbReference type="PROSITE" id="PS51278"/>
    </source>
</evidence>
<dbReference type="GO" id="GO:0016740">
    <property type="term" value="F:transferase activity"/>
    <property type="evidence" value="ECO:0007669"/>
    <property type="project" value="UniProtKB-KW"/>
</dbReference>
<dbReference type="Pfam" id="PF00156">
    <property type="entry name" value="Pribosyltran"/>
    <property type="match status" value="1"/>
</dbReference>
<dbReference type="InterPro" id="IPR017932">
    <property type="entry name" value="GATase_2_dom"/>
</dbReference>
<dbReference type="CDD" id="cd00352">
    <property type="entry name" value="Gn_AT_II"/>
    <property type="match status" value="1"/>
</dbReference>
<dbReference type="PROSITE" id="PS51278">
    <property type="entry name" value="GATASE_TYPE_2"/>
    <property type="match status" value="1"/>
</dbReference>
<dbReference type="EMBL" id="MAAO01000006">
    <property type="protein sequence ID" value="OUR97273.1"/>
    <property type="molecule type" value="Genomic_DNA"/>
</dbReference>